<evidence type="ECO:0000259" key="2">
    <source>
        <dbReference type="PROSITE" id="PS51371"/>
    </source>
</evidence>
<dbReference type="InterPro" id="IPR000644">
    <property type="entry name" value="CBS_dom"/>
</dbReference>
<dbReference type="PROSITE" id="PS51371">
    <property type="entry name" value="CBS"/>
    <property type="match status" value="1"/>
</dbReference>
<dbReference type="EMBL" id="JACHIV010000001">
    <property type="protein sequence ID" value="MBB5069981.1"/>
    <property type="molecule type" value="Genomic_DNA"/>
</dbReference>
<dbReference type="CDD" id="cd02205">
    <property type="entry name" value="CBS_pair_SF"/>
    <property type="match status" value="1"/>
</dbReference>
<dbReference type="AlphaFoldDB" id="A0A840NG55"/>
<dbReference type="SUPFAM" id="SSF54631">
    <property type="entry name" value="CBS-domain pair"/>
    <property type="match status" value="1"/>
</dbReference>
<dbReference type="Pfam" id="PF00571">
    <property type="entry name" value="CBS"/>
    <property type="match status" value="2"/>
</dbReference>
<proteinExistence type="predicted"/>
<keyword evidence="4" id="KW-1185">Reference proteome</keyword>
<sequence>MLGALELATSPVVSVRGGIGAMDALREMYGHGVHHLAVLPETTPGLVTTTDLLFGIAARRPGEQVPVETLCRRPAPSVAVGDSGAVAAERMIEAGSDAVLVLEGARVRGVLTAVDLVRAIAAGQHTASP</sequence>
<dbReference type="SMART" id="SM00116">
    <property type="entry name" value="CBS"/>
    <property type="match status" value="2"/>
</dbReference>
<gene>
    <name evidence="3" type="ORF">BJ969_003069</name>
</gene>
<dbReference type="InterPro" id="IPR046342">
    <property type="entry name" value="CBS_dom_sf"/>
</dbReference>
<keyword evidence="1" id="KW-0129">CBS domain</keyword>
<accession>A0A840NG55</accession>
<evidence type="ECO:0000256" key="1">
    <source>
        <dbReference type="PROSITE-ProRule" id="PRU00703"/>
    </source>
</evidence>
<organism evidence="3 4">
    <name type="scientific">Saccharopolyspora gloriosae</name>
    <dbReference type="NCBI Taxonomy" id="455344"/>
    <lineage>
        <taxon>Bacteria</taxon>
        <taxon>Bacillati</taxon>
        <taxon>Actinomycetota</taxon>
        <taxon>Actinomycetes</taxon>
        <taxon>Pseudonocardiales</taxon>
        <taxon>Pseudonocardiaceae</taxon>
        <taxon>Saccharopolyspora</taxon>
    </lineage>
</organism>
<name>A0A840NG55_9PSEU</name>
<protein>
    <submittedName>
        <fullName evidence="3">CBS domain-containing protein</fullName>
    </submittedName>
</protein>
<reference evidence="3 4" key="1">
    <citation type="submission" date="2020-08" db="EMBL/GenBank/DDBJ databases">
        <title>Sequencing the genomes of 1000 actinobacteria strains.</title>
        <authorList>
            <person name="Klenk H.-P."/>
        </authorList>
    </citation>
    <scope>NUCLEOTIDE SEQUENCE [LARGE SCALE GENOMIC DNA]</scope>
    <source>
        <strain evidence="3 4">DSM 45582</strain>
    </source>
</reference>
<feature type="domain" description="CBS" evidence="2">
    <location>
        <begin position="71"/>
        <end position="128"/>
    </location>
</feature>
<evidence type="ECO:0000313" key="3">
    <source>
        <dbReference type="EMBL" id="MBB5069981.1"/>
    </source>
</evidence>
<dbReference type="Proteomes" id="UP000580474">
    <property type="component" value="Unassembled WGS sequence"/>
</dbReference>
<evidence type="ECO:0000313" key="4">
    <source>
        <dbReference type="Proteomes" id="UP000580474"/>
    </source>
</evidence>
<dbReference type="Gene3D" id="3.10.580.10">
    <property type="entry name" value="CBS-domain"/>
    <property type="match status" value="1"/>
</dbReference>
<comment type="caution">
    <text evidence="3">The sequence shown here is derived from an EMBL/GenBank/DDBJ whole genome shotgun (WGS) entry which is preliminary data.</text>
</comment>
<dbReference type="RefSeq" id="WP_246456834.1">
    <property type="nucleotide sequence ID" value="NZ_JACHIV010000001.1"/>
</dbReference>